<evidence type="ECO:0000256" key="1">
    <source>
        <dbReference type="ARBA" id="ARBA00010894"/>
    </source>
</evidence>
<protein>
    <submittedName>
        <fullName evidence="3">YggT family protein</fullName>
    </submittedName>
</protein>
<dbReference type="PANTHER" id="PTHR33219:SF14">
    <property type="entry name" value="PROTEIN COFACTOR ASSEMBLY OF COMPLEX C SUBUNIT B CCB3, CHLOROPLASTIC-RELATED"/>
    <property type="match status" value="1"/>
</dbReference>
<comment type="caution">
    <text evidence="3">The sequence shown here is derived from an EMBL/GenBank/DDBJ whole genome shotgun (WGS) entry which is preliminary data.</text>
</comment>
<dbReference type="AlphaFoldDB" id="A0A9D1Z931"/>
<sequence length="89" mass="10194">MGLYQLISIVQRLFDIYGWLIVAWCIMSWVPARPGGFLDDLRGAVGMLVEPYLNLFRRFIPPVMGVDWSPVVAILVLSIIERLIYTILL</sequence>
<organism evidence="3 4">
    <name type="scientific">Candidatus Olsenella excrementavium</name>
    <dbReference type="NCBI Taxonomy" id="2838709"/>
    <lineage>
        <taxon>Bacteria</taxon>
        <taxon>Bacillati</taxon>
        <taxon>Actinomycetota</taxon>
        <taxon>Coriobacteriia</taxon>
        <taxon>Coriobacteriales</taxon>
        <taxon>Atopobiaceae</taxon>
        <taxon>Olsenella</taxon>
    </lineage>
</organism>
<feature type="transmembrane region" description="Helical" evidence="2">
    <location>
        <begin position="68"/>
        <end position="88"/>
    </location>
</feature>
<keyword evidence="2" id="KW-1133">Transmembrane helix</keyword>
<dbReference type="InterPro" id="IPR003425">
    <property type="entry name" value="CCB3/YggT"/>
</dbReference>
<reference evidence="3" key="2">
    <citation type="submission" date="2021-04" db="EMBL/GenBank/DDBJ databases">
        <authorList>
            <person name="Gilroy R."/>
        </authorList>
    </citation>
    <scope>NUCLEOTIDE SEQUENCE</scope>
    <source>
        <strain evidence="3">ChiHjej10B9-743</strain>
    </source>
</reference>
<name>A0A9D1Z931_9ACTN</name>
<accession>A0A9D1Z931</accession>
<gene>
    <name evidence="3" type="ORF">IAA42_00720</name>
</gene>
<dbReference type="Proteomes" id="UP000824133">
    <property type="component" value="Unassembled WGS sequence"/>
</dbReference>
<dbReference type="Pfam" id="PF02325">
    <property type="entry name" value="CCB3_YggT"/>
    <property type="match status" value="1"/>
</dbReference>
<dbReference type="GO" id="GO:0016020">
    <property type="term" value="C:membrane"/>
    <property type="evidence" value="ECO:0007669"/>
    <property type="project" value="InterPro"/>
</dbReference>
<evidence type="ECO:0000313" key="4">
    <source>
        <dbReference type="Proteomes" id="UP000824133"/>
    </source>
</evidence>
<dbReference type="PANTHER" id="PTHR33219">
    <property type="entry name" value="YLMG HOMOLOG PROTEIN 2, CHLOROPLASTIC"/>
    <property type="match status" value="1"/>
</dbReference>
<reference evidence="3" key="1">
    <citation type="journal article" date="2021" name="PeerJ">
        <title>Extensive microbial diversity within the chicken gut microbiome revealed by metagenomics and culture.</title>
        <authorList>
            <person name="Gilroy R."/>
            <person name="Ravi A."/>
            <person name="Getino M."/>
            <person name="Pursley I."/>
            <person name="Horton D.L."/>
            <person name="Alikhan N.F."/>
            <person name="Baker D."/>
            <person name="Gharbi K."/>
            <person name="Hall N."/>
            <person name="Watson M."/>
            <person name="Adriaenssens E.M."/>
            <person name="Foster-Nyarko E."/>
            <person name="Jarju S."/>
            <person name="Secka A."/>
            <person name="Antonio M."/>
            <person name="Oren A."/>
            <person name="Chaudhuri R.R."/>
            <person name="La Ragione R."/>
            <person name="Hildebrand F."/>
            <person name="Pallen M.J."/>
        </authorList>
    </citation>
    <scope>NUCLEOTIDE SEQUENCE</scope>
    <source>
        <strain evidence="3">ChiHjej10B9-743</strain>
    </source>
</reference>
<keyword evidence="2" id="KW-0812">Transmembrane</keyword>
<comment type="similarity">
    <text evidence="1">Belongs to the YggT family.</text>
</comment>
<proteinExistence type="inferred from homology"/>
<dbReference type="EMBL" id="DXCP01000003">
    <property type="protein sequence ID" value="HIY78956.1"/>
    <property type="molecule type" value="Genomic_DNA"/>
</dbReference>
<keyword evidence="2" id="KW-0472">Membrane</keyword>
<evidence type="ECO:0000313" key="3">
    <source>
        <dbReference type="EMBL" id="HIY78956.1"/>
    </source>
</evidence>
<feature type="transmembrane region" description="Helical" evidence="2">
    <location>
        <begin position="12"/>
        <end position="32"/>
    </location>
</feature>
<evidence type="ECO:0000256" key="2">
    <source>
        <dbReference type="SAM" id="Phobius"/>
    </source>
</evidence>